<keyword evidence="3" id="KW-1185">Reference proteome</keyword>
<dbReference type="CDD" id="cd00146">
    <property type="entry name" value="PKD"/>
    <property type="match status" value="1"/>
</dbReference>
<organism evidence="2 3">
    <name type="scientific">Hymenobacter metallicola</name>
    <dbReference type="NCBI Taxonomy" id="2563114"/>
    <lineage>
        <taxon>Bacteria</taxon>
        <taxon>Pseudomonadati</taxon>
        <taxon>Bacteroidota</taxon>
        <taxon>Cytophagia</taxon>
        <taxon>Cytophagales</taxon>
        <taxon>Hymenobacteraceae</taxon>
        <taxon>Hymenobacter</taxon>
    </lineage>
</organism>
<dbReference type="InterPro" id="IPR000601">
    <property type="entry name" value="PKD_dom"/>
</dbReference>
<feature type="domain" description="PKD" evidence="1">
    <location>
        <begin position="62"/>
        <end position="110"/>
    </location>
</feature>
<dbReference type="RefSeq" id="WP_135395166.1">
    <property type="nucleotide sequence ID" value="NZ_SRMB01000002.1"/>
</dbReference>
<dbReference type="Gene3D" id="2.60.40.10">
    <property type="entry name" value="Immunoglobulins"/>
    <property type="match status" value="1"/>
</dbReference>
<dbReference type="Proteomes" id="UP000298471">
    <property type="component" value="Unassembled WGS sequence"/>
</dbReference>
<dbReference type="EMBL" id="SRMB01000002">
    <property type="protein sequence ID" value="TGE27266.1"/>
    <property type="molecule type" value="Genomic_DNA"/>
</dbReference>
<dbReference type="Pfam" id="PF18911">
    <property type="entry name" value="PKD_4"/>
    <property type="match status" value="1"/>
</dbReference>
<dbReference type="OrthoDB" id="1521716at2"/>
<dbReference type="InterPro" id="IPR011050">
    <property type="entry name" value="Pectin_lyase_fold/virulence"/>
</dbReference>
<dbReference type="InterPro" id="IPR013783">
    <property type="entry name" value="Ig-like_fold"/>
</dbReference>
<proteinExistence type="predicted"/>
<dbReference type="PROSITE" id="PS50093">
    <property type="entry name" value="PKD"/>
    <property type="match status" value="1"/>
</dbReference>
<evidence type="ECO:0000313" key="2">
    <source>
        <dbReference type="EMBL" id="TGE27266.1"/>
    </source>
</evidence>
<dbReference type="InterPro" id="IPR012334">
    <property type="entry name" value="Pectin_lyas_fold"/>
</dbReference>
<gene>
    <name evidence="2" type="ORF">E5K02_12805</name>
</gene>
<dbReference type="InterPro" id="IPR035986">
    <property type="entry name" value="PKD_dom_sf"/>
</dbReference>
<dbReference type="SMART" id="SM00089">
    <property type="entry name" value="PKD"/>
    <property type="match status" value="1"/>
</dbReference>
<name>A0A4Z0QCQ9_9BACT</name>
<evidence type="ECO:0000259" key="1">
    <source>
        <dbReference type="PROSITE" id="PS50093"/>
    </source>
</evidence>
<accession>A0A4Z0QCQ9</accession>
<dbReference type="InterPro" id="IPR022409">
    <property type="entry name" value="PKD/Chitinase_dom"/>
</dbReference>
<protein>
    <submittedName>
        <fullName evidence="2">PKD domain-containing protein</fullName>
    </submittedName>
</protein>
<sequence length="645" mass="68119">MSTLFSQRVLLLAISLLILNSCKDKPEDPAPKPTATFTLTSSTCQGTCPVTVKNASQHATKYTWNFGDGTTGTQSEVQFDHAYAQAGTFRVKLLVEGAGGSDTTSRKIVVGSGAACSYSVVPVNSSITTPTTWQSCKVYVVESSVGISNTLTIQPGAVIKFKNGAGLTLTSGGRIEAAGTAAEPIFFTSYLDDARGGDTNGDGTATTPAKKYWSEISLSGQSGSRFEHCQFMYAGSSGSALDLWGAAATVKNCTFTRNGGGAPSFSGTLDAGNSLAGTVIQNNTFYGNELPMRIINLFSLDDSNVFHNPQNTGQTNDYNGIWMEDTSGNSPALTLGETEVPFVMENTGWDAPLTLMPGVTLKMKAGTSVQLNGAGRLLARGTAAQPIVVTSYLDDSHGGDTNHDGNTTAPAKKDWRAVLINGTNGSAFEHCQFLYGGSGGSTLDLFGGSATVTQCTFAHNGEDVSIVTDAALDAYRADAGTLIQGNIFYDNIRPLSITSSFDLDNSNTFHNPVNSSEKNMYQGIIVYWDNNVSKPNVSWGETELAYVNTTDVDVAKNKTLALANNVVLKFTRDVEVILREGTPGQLLNATGTGVLFTSVKDDTQGGDSNGNGAANSPAAGDWEGIYFDTAPGSWAQWSSIRYDKH</sequence>
<reference evidence="2 3" key="1">
    <citation type="submission" date="2019-04" db="EMBL/GenBank/DDBJ databases">
        <authorList>
            <person name="Feng G."/>
            <person name="Zhang J."/>
            <person name="Zhu H."/>
        </authorList>
    </citation>
    <scope>NUCLEOTIDE SEQUENCE [LARGE SCALE GENOMIC DNA]</scope>
    <source>
        <strain evidence="2 3">9PBR-1</strain>
    </source>
</reference>
<dbReference type="SUPFAM" id="SSF49299">
    <property type="entry name" value="PKD domain"/>
    <property type="match status" value="1"/>
</dbReference>
<evidence type="ECO:0000313" key="3">
    <source>
        <dbReference type="Proteomes" id="UP000298471"/>
    </source>
</evidence>
<dbReference type="Gene3D" id="2.160.20.10">
    <property type="entry name" value="Single-stranded right-handed beta-helix, Pectin lyase-like"/>
    <property type="match status" value="1"/>
</dbReference>
<dbReference type="AlphaFoldDB" id="A0A4Z0QCQ9"/>
<dbReference type="SUPFAM" id="SSF51126">
    <property type="entry name" value="Pectin lyase-like"/>
    <property type="match status" value="2"/>
</dbReference>
<comment type="caution">
    <text evidence="2">The sequence shown here is derived from an EMBL/GenBank/DDBJ whole genome shotgun (WGS) entry which is preliminary data.</text>
</comment>